<keyword evidence="3" id="KW-0645">Protease</keyword>
<dbReference type="PATRIC" id="fig|45067.4.peg.1721"/>
<dbReference type="GO" id="GO:0004180">
    <property type="term" value="F:carboxypeptidase activity"/>
    <property type="evidence" value="ECO:0007669"/>
    <property type="project" value="UniProtKB-KW"/>
</dbReference>
<dbReference type="PANTHER" id="PTHR46825">
    <property type="entry name" value="D-ALANYL-D-ALANINE-CARBOXYPEPTIDASE/ENDOPEPTIDASE AMPH"/>
    <property type="match status" value="1"/>
</dbReference>
<gene>
    <name evidence="3" type="ORF">Llan_1642</name>
</gene>
<feature type="domain" description="Beta-lactamase-related" evidence="2">
    <location>
        <begin position="51"/>
        <end position="378"/>
    </location>
</feature>
<evidence type="ECO:0000313" key="3">
    <source>
        <dbReference type="EMBL" id="KTD20912.1"/>
    </source>
</evidence>
<feature type="chain" id="PRO_5006914888" evidence="1">
    <location>
        <begin position="18"/>
        <end position="402"/>
    </location>
</feature>
<dbReference type="Gene3D" id="3.40.710.10">
    <property type="entry name" value="DD-peptidase/beta-lactamase superfamily"/>
    <property type="match status" value="1"/>
</dbReference>
<keyword evidence="1" id="KW-0732">Signal</keyword>
<accession>A0A0W0VLB5</accession>
<dbReference type="PANTHER" id="PTHR46825:SF7">
    <property type="entry name" value="D-ALANYL-D-ALANINE CARBOXYPEPTIDASE"/>
    <property type="match status" value="1"/>
</dbReference>
<organism evidence="3 4">
    <name type="scientific">Legionella lansingensis</name>
    <dbReference type="NCBI Taxonomy" id="45067"/>
    <lineage>
        <taxon>Bacteria</taxon>
        <taxon>Pseudomonadati</taxon>
        <taxon>Pseudomonadota</taxon>
        <taxon>Gammaproteobacteria</taxon>
        <taxon>Legionellales</taxon>
        <taxon>Legionellaceae</taxon>
        <taxon>Legionella</taxon>
    </lineage>
</organism>
<reference evidence="3 4" key="1">
    <citation type="submission" date="2015-11" db="EMBL/GenBank/DDBJ databases">
        <title>Genomic analysis of 38 Legionella species identifies large and diverse effector repertoires.</title>
        <authorList>
            <person name="Burstein D."/>
            <person name="Amaro F."/>
            <person name="Zusman T."/>
            <person name="Lifshitz Z."/>
            <person name="Cohen O."/>
            <person name="Gilbert J.A."/>
            <person name="Pupko T."/>
            <person name="Shuman H.A."/>
            <person name="Segal G."/>
        </authorList>
    </citation>
    <scope>NUCLEOTIDE SEQUENCE [LARGE SCALE GENOMIC DNA]</scope>
    <source>
        <strain evidence="3 4">ATCC 49751</strain>
    </source>
</reference>
<dbReference type="Pfam" id="PF00144">
    <property type="entry name" value="Beta-lactamase"/>
    <property type="match status" value="1"/>
</dbReference>
<keyword evidence="4" id="KW-1185">Reference proteome</keyword>
<keyword evidence="3" id="KW-0121">Carboxypeptidase</keyword>
<dbReference type="InterPro" id="IPR001466">
    <property type="entry name" value="Beta-lactam-related"/>
</dbReference>
<keyword evidence="3" id="KW-0378">Hydrolase</keyword>
<name>A0A0W0VLB5_9GAMM</name>
<protein>
    <submittedName>
        <fullName evidence="3">(Serine-type) D-alanyl-D-alanine carboxypeptidase</fullName>
    </submittedName>
</protein>
<dbReference type="InterPro" id="IPR012338">
    <property type="entry name" value="Beta-lactam/transpept-like"/>
</dbReference>
<evidence type="ECO:0000313" key="4">
    <source>
        <dbReference type="Proteomes" id="UP000054869"/>
    </source>
</evidence>
<evidence type="ECO:0000259" key="2">
    <source>
        <dbReference type="Pfam" id="PF00144"/>
    </source>
</evidence>
<dbReference type="EMBL" id="LNYI01000033">
    <property type="protein sequence ID" value="KTD20912.1"/>
    <property type="molecule type" value="Genomic_DNA"/>
</dbReference>
<dbReference type="SUPFAM" id="SSF56601">
    <property type="entry name" value="beta-lactamase/transpeptidase-like"/>
    <property type="match status" value="1"/>
</dbReference>
<dbReference type="RefSeq" id="WP_197697232.1">
    <property type="nucleotide sequence ID" value="NZ_CAAAJD010000002.1"/>
</dbReference>
<sequence>MKWLFPVLLAISTTTMAAIATPQSQQQPNRKNTINTIIQEHLQKYGKTELFSAIQVSIKTRGKIDTYAAGHHDLDADSSPITSTDLFNIGSITKSFTAALAVLAESEGKLQLQRSLSHYLSDYSHWGEINLTSLLNMSSGIPNYSESPKMNYLMSKNLKHYWRQQDLINLVYSEQFNPPRKSGYFYSNTGYVLVELILTQAYNTPFQNLIVDKIIKPLNLQNTFYPVPDYPGNIKKRLVKGYSYNVYENPELLGQDVSQNNLSWAGAAGALIANSEDVVHWVEELFLGDKLLNSAQKEKMQTLISISSGLPLRHTNANDPYGFGLGISQRYQADIGRYWFYEGETLGYRALYMYVPCNKVIISALFNSATNEENDHAGELVQKLYKHLLQQNQMLICGKKQA</sequence>
<dbReference type="eggNOG" id="COG1680">
    <property type="taxonomic scope" value="Bacteria"/>
</dbReference>
<dbReference type="AlphaFoldDB" id="A0A0W0VLB5"/>
<comment type="caution">
    <text evidence="3">The sequence shown here is derived from an EMBL/GenBank/DDBJ whole genome shotgun (WGS) entry which is preliminary data.</text>
</comment>
<dbReference type="InterPro" id="IPR050491">
    <property type="entry name" value="AmpC-like"/>
</dbReference>
<evidence type="ECO:0000256" key="1">
    <source>
        <dbReference type="SAM" id="SignalP"/>
    </source>
</evidence>
<dbReference type="Proteomes" id="UP000054869">
    <property type="component" value="Unassembled WGS sequence"/>
</dbReference>
<feature type="signal peptide" evidence="1">
    <location>
        <begin position="1"/>
        <end position="17"/>
    </location>
</feature>
<proteinExistence type="predicted"/>
<dbReference type="STRING" id="45067.Llan_1642"/>